<evidence type="ECO:0000259" key="12">
    <source>
        <dbReference type="Pfam" id="PF00266"/>
    </source>
</evidence>
<dbReference type="NCBIfam" id="NF010611">
    <property type="entry name" value="PRK14012.1"/>
    <property type="match status" value="1"/>
</dbReference>
<gene>
    <name evidence="13" type="ORF">BDV98DRAFT_520030</name>
</gene>
<dbReference type="AlphaFoldDB" id="A0A5C3R2C7"/>
<evidence type="ECO:0000256" key="9">
    <source>
        <dbReference type="ARBA" id="ARBA00045623"/>
    </source>
</evidence>
<evidence type="ECO:0000256" key="8">
    <source>
        <dbReference type="ARBA" id="ARBA00023014"/>
    </source>
</evidence>
<dbReference type="PANTHER" id="PTHR11601">
    <property type="entry name" value="CYSTEINE DESULFURYLASE FAMILY MEMBER"/>
    <property type="match status" value="1"/>
</dbReference>
<keyword evidence="8" id="KW-0411">Iron-sulfur</keyword>
<organism evidence="13 14">
    <name type="scientific">Pterulicium gracile</name>
    <dbReference type="NCBI Taxonomy" id="1884261"/>
    <lineage>
        <taxon>Eukaryota</taxon>
        <taxon>Fungi</taxon>
        <taxon>Dikarya</taxon>
        <taxon>Basidiomycota</taxon>
        <taxon>Agaricomycotina</taxon>
        <taxon>Agaricomycetes</taxon>
        <taxon>Agaricomycetidae</taxon>
        <taxon>Agaricales</taxon>
        <taxon>Pleurotineae</taxon>
        <taxon>Pterulaceae</taxon>
        <taxon>Pterulicium</taxon>
    </lineage>
</organism>
<evidence type="ECO:0000256" key="6">
    <source>
        <dbReference type="ARBA" id="ARBA00022898"/>
    </source>
</evidence>
<keyword evidence="14" id="KW-1185">Reference proteome</keyword>
<dbReference type="GO" id="GO:0002098">
    <property type="term" value="P:tRNA wobble uridine modification"/>
    <property type="evidence" value="ECO:0007669"/>
    <property type="project" value="UniProtKB-ARBA"/>
</dbReference>
<name>A0A5C3R2C7_9AGAR</name>
<dbReference type="GO" id="GO:0005634">
    <property type="term" value="C:nucleus"/>
    <property type="evidence" value="ECO:0007669"/>
    <property type="project" value="TreeGrafter"/>
</dbReference>
<comment type="catalytic activity">
    <reaction evidence="10">
        <text>(sulfur carrier)-H + L-cysteine = (sulfur carrier)-SH + L-alanine</text>
        <dbReference type="Rhea" id="RHEA:43892"/>
        <dbReference type="Rhea" id="RHEA-COMP:14737"/>
        <dbReference type="Rhea" id="RHEA-COMP:14739"/>
        <dbReference type="ChEBI" id="CHEBI:29917"/>
        <dbReference type="ChEBI" id="CHEBI:35235"/>
        <dbReference type="ChEBI" id="CHEBI:57972"/>
        <dbReference type="ChEBI" id="CHEBI:64428"/>
        <dbReference type="EC" id="2.8.1.7"/>
    </reaction>
</comment>
<dbReference type="GO" id="GO:0051536">
    <property type="term" value="F:iron-sulfur cluster binding"/>
    <property type="evidence" value="ECO:0007669"/>
    <property type="project" value="UniProtKB-KW"/>
</dbReference>
<dbReference type="GO" id="GO:0005739">
    <property type="term" value="C:mitochondrion"/>
    <property type="evidence" value="ECO:0007669"/>
    <property type="project" value="TreeGrafter"/>
</dbReference>
<dbReference type="GO" id="GO:0044571">
    <property type="term" value="P:[2Fe-2S] cluster assembly"/>
    <property type="evidence" value="ECO:0007669"/>
    <property type="project" value="InterPro"/>
</dbReference>
<dbReference type="FunFam" id="3.90.1150.10:FF:000002">
    <property type="entry name" value="Cysteine desulfurase IscS"/>
    <property type="match status" value="1"/>
</dbReference>
<dbReference type="STRING" id="1884261.A0A5C3R2C7"/>
<evidence type="ECO:0000256" key="2">
    <source>
        <dbReference type="ARBA" id="ARBA00006490"/>
    </source>
</evidence>
<dbReference type="GO" id="GO:0031071">
    <property type="term" value="F:cysteine desulfurase activity"/>
    <property type="evidence" value="ECO:0007669"/>
    <property type="project" value="UniProtKB-EC"/>
</dbReference>
<comment type="cofactor">
    <cofactor evidence="1 11">
        <name>pyridoxal 5'-phosphate</name>
        <dbReference type="ChEBI" id="CHEBI:597326"/>
    </cofactor>
</comment>
<dbReference type="Pfam" id="PF00266">
    <property type="entry name" value="Aminotran_5"/>
    <property type="match status" value="1"/>
</dbReference>
<evidence type="ECO:0000256" key="3">
    <source>
        <dbReference type="ARBA" id="ARBA00012239"/>
    </source>
</evidence>
<dbReference type="GO" id="GO:0034227">
    <property type="term" value="P:tRNA thio-modification"/>
    <property type="evidence" value="ECO:0007669"/>
    <property type="project" value="UniProtKB-ARBA"/>
</dbReference>
<sequence length="484" mass="53186">MLSKISRGSLRRAAASSSSSLKTAAVSHLQRRTLIQPSAADRASVMDVPPSYQDDHFTPRSDMLGFKLDVPRREDSVQDKLRPIYLDMQATTPIDPRVLDKMLPFLTDQYGNPHSRTHAYGWEAEAAVEDARKHLADLIGADAKDIVFTSGATETNNMAIKGIARFNKEKKKHIITTQTEHKCVLDSCRKLGEEGFDITYLPVQQNGVIDLAQLEAAIRPDTCLVSIMTVNNETGVIQPMKEIGTMLRKHRGVYFHTDAAQAVGKIPMDVNEMNIDLLSISGHKLYGPKGVGAAYVRRRPRVRIEPIISGGGQERGLRSGTLPTALAVGLGEAARIAKVEMARDHVRVTELANRLLNLINGQVTHVVRNGDPAGYPGCVNLSFSYVEGESLLMALKDVALSSGSACTSASLEPSYVLRALGAAEDMAHSSLRFGIGRFTTEAEIDFVSQHIIKTVTRLRDMSPLWEMYQEGIDINSIDWSQTQH</sequence>
<dbReference type="InterPro" id="IPR015421">
    <property type="entry name" value="PyrdxlP-dep_Trfase_major"/>
</dbReference>
<reference evidence="13 14" key="1">
    <citation type="journal article" date="2019" name="Nat. Ecol. Evol.">
        <title>Megaphylogeny resolves global patterns of mushroom evolution.</title>
        <authorList>
            <person name="Varga T."/>
            <person name="Krizsan K."/>
            <person name="Foldi C."/>
            <person name="Dima B."/>
            <person name="Sanchez-Garcia M."/>
            <person name="Sanchez-Ramirez S."/>
            <person name="Szollosi G.J."/>
            <person name="Szarkandi J.G."/>
            <person name="Papp V."/>
            <person name="Albert L."/>
            <person name="Andreopoulos W."/>
            <person name="Angelini C."/>
            <person name="Antonin V."/>
            <person name="Barry K.W."/>
            <person name="Bougher N.L."/>
            <person name="Buchanan P."/>
            <person name="Buyck B."/>
            <person name="Bense V."/>
            <person name="Catcheside P."/>
            <person name="Chovatia M."/>
            <person name="Cooper J."/>
            <person name="Damon W."/>
            <person name="Desjardin D."/>
            <person name="Finy P."/>
            <person name="Geml J."/>
            <person name="Haridas S."/>
            <person name="Hughes K."/>
            <person name="Justo A."/>
            <person name="Karasinski D."/>
            <person name="Kautmanova I."/>
            <person name="Kiss B."/>
            <person name="Kocsube S."/>
            <person name="Kotiranta H."/>
            <person name="LaButti K.M."/>
            <person name="Lechner B.E."/>
            <person name="Liimatainen K."/>
            <person name="Lipzen A."/>
            <person name="Lukacs Z."/>
            <person name="Mihaltcheva S."/>
            <person name="Morgado L.N."/>
            <person name="Niskanen T."/>
            <person name="Noordeloos M.E."/>
            <person name="Ohm R.A."/>
            <person name="Ortiz-Santana B."/>
            <person name="Ovrebo C."/>
            <person name="Racz N."/>
            <person name="Riley R."/>
            <person name="Savchenko A."/>
            <person name="Shiryaev A."/>
            <person name="Soop K."/>
            <person name="Spirin V."/>
            <person name="Szebenyi C."/>
            <person name="Tomsovsky M."/>
            <person name="Tulloss R.E."/>
            <person name="Uehling J."/>
            <person name="Grigoriev I.V."/>
            <person name="Vagvolgyi C."/>
            <person name="Papp T."/>
            <person name="Martin F.M."/>
            <person name="Miettinen O."/>
            <person name="Hibbett D.S."/>
            <person name="Nagy L.G."/>
        </authorList>
    </citation>
    <scope>NUCLEOTIDE SEQUENCE [LARGE SCALE GENOMIC DNA]</scope>
    <source>
        <strain evidence="13 14">CBS 309.79</strain>
    </source>
</reference>
<comment type="similarity">
    <text evidence="2">Belongs to the class-V pyridoxal-phosphate-dependent aminotransferase family. NifS/IscS subfamily.</text>
</comment>
<comment type="function">
    <text evidence="9">Catalyzes the removal of elemental sulfur from cysteine to produce alanine. It supplies the inorganic sulfur for iron-sulfur (Fe-S) clusters. Plays a role in both tRNA-processing and mitochondrial metabolism. Involved in the 2-thio-modification of both 5-carboxymethylaminomethyl-2-thiouridine in mitochondrial tRNAs and 5-methoxycarbonylmethyl-2-thiouridine (mcm5s2U) in cytoplasmic tRNAs.</text>
</comment>
<dbReference type="PROSITE" id="PS00595">
    <property type="entry name" value="AA_TRANSFER_CLASS_5"/>
    <property type="match status" value="1"/>
</dbReference>
<evidence type="ECO:0000313" key="14">
    <source>
        <dbReference type="Proteomes" id="UP000305067"/>
    </source>
</evidence>
<dbReference type="SUPFAM" id="SSF53383">
    <property type="entry name" value="PLP-dependent transferases"/>
    <property type="match status" value="1"/>
</dbReference>
<dbReference type="InterPro" id="IPR000192">
    <property type="entry name" value="Aminotrans_V_dom"/>
</dbReference>
<dbReference type="Gene3D" id="3.40.640.10">
    <property type="entry name" value="Type I PLP-dependent aspartate aminotransferase-like (Major domain)"/>
    <property type="match status" value="1"/>
</dbReference>
<dbReference type="GO" id="GO:0030170">
    <property type="term" value="F:pyridoxal phosphate binding"/>
    <property type="evidence" value="ECO:0007669"/>
    <property type="project" value="InterPro"/>
</dbReference>
<dbReference type="Gene3D" id="3.90.1150.10">
    <property type="entry name" value="Aspartate Aminotransferase, domain 1"/>
    <property type="match status" value="1"/>
</dbReference>
<keyword evidence="6" id="KW-0663">Pyridoxal phosphate</keyword>
<dbReference type="FunFam" id="3.40.640.10:FF:000003">
    <property type="entry name" value="Cysteine desulfurase IscS"/>
    <property type="match status" value="1"/>
</dbReference>
<dbReference type="PANTHER" id="PTHR11601:SF34">
    <property type="entry name" value="CYSTEINE DESULFURASE"/>
    <property type="match status" value="1"/>
</dbReference>
<dbReference type="Proteomes" id="UP000305067">
    <property type="component" value="Unassembled WGS sequence"/>
</dbReference>
<dbReference type="InterPro" id="IPR015422">
    <property type="entry name" value="PyrdxlP-dep_Trfase_small"/>
</dbReference>
<evidence type="ECO:0000256" key="7">
    <source>
        <dbReference type="ARBA" id="ARBA00023004"/>
    </source>
</evidence>
<dbReference type="InterPro" id="IPR015424">
    <property type="entry name" value="PyrdxlP-dep_Trfase"/>
</dbReference>
<dbReference type="OrthoDB" id="10250117at2759"/>
<feature type="domain" description="Aminotransferase class V" evidence="12">
    <location>
        <begin position="84"/>
        <end position="445"/>
    </location>
</feature>
<evidence type="ECO:0000256" key="1">
    <source>
        <dbReference type="ARBA" id="ARBA00001933"/>
    </source>
</evidence>
<keyword evidence="7" id="KW-0408">Iron</keyword>
<keyword evidence="5" id="KW-0479">Metal-binding</keyword>
<protein>
    <recommendedName>
        <fullName evidence="3">cysteine desulfurase</fullName>
        <ecNumber evidence="3">2.8.1.7</ecNumber>
    </recommendedName>
</protein>
<evidence type="ECO:0000256" key="10">
    <source>
        <dbReference type="ARBA" id="ARBA00050776"/>
    </source>
</evidence>
<evidence type="ECO:0000313" key="13">
    <source>
        <dbReference type="EMBL" id="TFL07310.1"/>
    </source>
</evidence>
<evidence type="ECO:0000256" key="4">
    <source>
        <dbReference type="ARBA" id="ARBA00022679"/>
    </source>
</evidence>
<evidence type="ECO:0000256" key="5">
    <source>
        <dbReference type="ARBA" id="ARBA00022723"/>
    </source>
</evidence>
<accession>A0A5C3R2C7</accession>
<dbReference type="GO" id="GO:0046872">
    <property type="term" value="F:metal ion binding"/>
    <property type="evidence" value="ECO:0007669"/>
    <property type="project" value="UniProtKB-KW"/>
</dbReference>
<dbReference type="HAMAP" id="MF_00331">
    <property type="entry name" value="Cys_desulf_IscS"/>
    <property type="match status" value="1"/>
</dbReference>
<dbReference type="InterPro" id="IPR010240">
    <property type="entry name" value="Cys_deSase_IscS"/>
</dbReference>
<dbReference type="EMBL" id="ML178814">
    <property type="protein sequence ID" value="TFL07310.1"/>
    <property type="molecule type" value="Genomic_DNA"/>
</dbReference>
<keyword evidence="4" id="KW-0808">Transferase</keyword>
<dbReference type="EC" id="2.8.1.7" evidence="3"/>
<evidence type="ECO:0000256" key="11">
    <source>
        <dbReference type="RuleBase" id="RU004504"/>
    </source>
</evidence>
<dbReference type="GO" id="GO:1990221">
    <property type="term" value="C:L-cysteine desulfurase complex"/>
    <property type="evidence" value="ECO:0007669"/>
    <property type="project" value="UniProtKB-ARBA"/>
</dbReference>
<proteinExistence type="inferred from homology"/>
<dbReference type="InterPro" id="IPR020578">
    <property type="entry name" value="Aminotrans_V_PyrdxlP_BS"/>
</dbReference>